<evidence type="ECO:0000313" key="3">
    <source>
        <dbReference type="Proteomes" id="UP000238642"/>
    </source>
</evidence>
<keyword evidence="3" id="KW-1185">Reference proteome</keyword>
<dbReference type="PANTHER" id="PTHR13833:SF71">
    <property type="entry name" value="NHL DOMAIN-CONTAINING PROTEIN"/>
    <property type="match status" value="1"/>
</dbReference>
<dbReference type="Proteomes" id="UP000238642">
    <property type="component" value="Unassembled WGS sequence"/>
</dbReference>
<dbReference type="Pfam" id="PF01833">
    <property type="entry name" value="TIG"/>
    <property type="match status" value="1"/>
</dbReference>
<gene>
    <name evidence="2" type="ORF">C5749_10935</name>
</gene>
<dbReference type="CDD" id="cd00603">
    <property type="entry name" value="IPT_PCSR"/>
    <property type="match status" value="1"/>
</dbReference>
<protein>
    <recommendedName>
        <fullName evidence="1">IPT/TIG domain-containing protein</fullName>
    </recommendedName>
</protein>
<dbReference type="InterPro" id="IPR014756">
    <property type="entry name" value="Ig_E-set"/>
</dbReference>
<dbReference type="Gene3D" id="2.120.10.30">
    <property type="entry name" value="TolB, C-terminal domain"/>
    <property type="match status" value="1"/>
</dbReference>
<dbReference type="AlphaFoldDB" id="A0A2S9JLY6"/>
<comment type="caution">
    <text evidence="2">The sequence shown here is derived from an EMBL/GenBank/DDBJ whole genome shotgun (WGS) entry which is preliminary data.</text>
</comment>
<accession>A0A2S9JLY6</accession>
<dbReference type="InterPro" id="IPR011042">
    <property type="entry name" value="6-blade_b-propeller_TolB-like"/>
</dbReference>
<organism evidence="2 3">
    <name type="scientific">Sphingobacterium gobiense</name>
    <dbReference type="NCBI Taxonomy" id="1382456"/>
    <lineage>
        <taxon>Bacteria</taxon>
        <taxon>Pseudomonadati</taxon>
        <taxon>Bacteroidota</taxon>
        <taxon>Sphingobacteriia</taxon>
        <taxon>Sphingobacteriales</taxon>
        <taxon>Sphingobacteriaceae</taxon>
        <taxon>Sphingobacterium</taxon>
    </lineage>
</organism>
<dbReference type="PANTHER" id="PTHR13833">
    <property type="match status" value="1"/>
</dbReference>
<dbReference type="InterPro" id="IPR002909">
    <property type="entry name" value="IPT_dom"/>
</dbReference>
<evidence type="ECO:0000259" key="1">
    <source>
        <dbReference type="Pfam" id="PF01833"/>
    </source>
</evidence>
<sequence length="497" mass="55827">MIVTLTIKRKILTNIKTYMKVEKMSKRWKPFHGIWLALIMLCFVQCKESSDEDSVVDFDPSKPITVTDFLPKEGGAGSNLILYGDNFGSDRSRVKVVIGGKQAPVINVKNGTMYCTVPQGAFDGDIKISVLDREGEEVARTEAKDVFVYIKKLLSSTLAGQFYEVTNQFEEKEGPFDDCGGFNNINWFSFDPQNPNHMYVMAEGSNARLVDLENEYVSYFRTGLSRVSSMAWRIDGNQDMILPDNHASDTRVAHHIFSRANGFAAPGNPILVNARGVNGVMVHPTNGELYYGGFRANSVFRYDFEEQKVVAAFPSAYSANAIYMVVHPSGDYAYLTNFERHYIMKSEYDYERKTFKNPYPVAGMPGQRGYADGVGTFARIDNPVQGVFVKNPDYEGQGGEQYDYYFCDMGNHAIRKVTPEGRVTTFAGRGNNGTAGYANGDLRAETRFDQPRAIAYDEARECFYIGERGKNKVIRKIARETEDDAISDNEEESTDND</sequence>
<name>A0A2S9JLY6_9SPHI</name>
<feature type="domain" description="IPT/TIG" evidence="1">
    <location>
        <begin position="65"/>
        <end position="134"/>
    </location>
</feature>
<dbReference type="SUPFAM" id="SSF75011">
    <property type="entry name" value="3-carboxy-cis,cis-mucoante lactonizing enzyme"/>
    <property type="match status" value="1"/>
</dbReference>
<proteinExistence type="predicted"/>
<dbReference type="Gene3D" id="2.60.40.10">
    <property type="entry name" value="Immunoglobulins"/>
    <property type="match status" value="1"/>
</dbReference>
<dbReference type="SUPFAM" id="SSF81296">
    <property type="entry name" value="E set domains"/>
    <property type="match status" value="1"/>
</dbReference>
<dbReference type="InterPro" id="IPR013783">
    <property type="entry name" value="Ig-like_fold"/>
</dbReference>
<reference evidence="2 3" key="1">
    <citation type="submission" date="2018-02" db="EMBL/GenBank/DDBJ databases">
        <title>The draft genome of Sphingobacterium gobiense H7.</title>
        <authorList>
            <person name="Li L."/>
            <person name="Liu L."/>
            <person name="Zhang X."/>
            <person name="Wang T."/>
            <person name="Liang L."/>
        </authorList>
    </citation>
    <scope>NUCLEOTIDE SEQUENCE [LARGE SCALE GENOMIC DNA]</scope>
    <source>
        <strain evidence="2 3">ACCC 05757</strain>
    </source>
</reference>
<dbReference type="EMBL" id="PVBS01000002">
    <property type="protein sequence ID" value="PRD54009.1"/>
    <property type="molecule type" value="Genomic_DNA"/>
</dbReference>
<evidence type="ECO:0000313" key="2">
    <source>
        <dbReference type="EMBL" id="PRD54009.1"/>
    </source>
</evidence>